<dbReference type="InterPro" id="IPR007332">
    <property type="entry name" value="DUF411"/>
</dbReference>
<keyword evidence="1" id="KW-0732">Signal</keyword>
<feature type="signal peptide" evidence="1">
    <location>
        <begin position="1"/>
        <end position="32"/>
    </location>
</feature>
<organism evidence="2 3">
    <name type="scientific">Paracidovorax wautersii</name>
    <dbReference type="NCBI Taxonomy" id="1177982"/>
    <lineage>
        <taxon>Bacteria</taxon>
        <taxon>Pseudomonadati</taxon>
        <taxon>Pseudomonadota</taxon>
        <taxon>Betaproteobacteria</taxon>
        <taxon>Burkholderiales</taxon>
        <taxon>Comamonadaceae</taxon>
        <taxon>Paracidovorax</taxon>
    </lineage>
</organism>
<sequence>MTARLHTSTRRRWIGQTLPLLALASLPGLLRAAPPASPAATAVEVWKDPNCGCCKDWIDHMQAHGFQMTVHESGNAAVRSRLGLPAKLGSCHTALVGGYLLEGHVPAADVQRLLRDKPRALGLAVPGMPVGSPGMDGAIYGGRKDPYEVLLVARDGSTTVFSRYHQGKAPA</sequence>
<reference evidence="2 3" key="1">
    <citation type="submission" date="2023-08" db="EMBL/GenBank/DDBJ databases">
        <title>Functional and genomic diversity of the sorghum phyllosphere microbiome.</title>
        <authorList>
            <person name="Shade A."/>
        </authorList>
    </citation>
    <scope>NUCLEOTIDE SEQUENCE [LARGE SCALE GENOMIC DNA]</scope>
    <source>
        <strain evidence="2 3">SORGH_AS_0335</strain>
    </source>
</reference>
<feature type="chain" id="PRO_5046039036" description="DUF411 domain-containing protein" evidence="1">
    <location>
        <begin position="33"/>
        <end position="171"/>
    </location>
</feature>
<evidence type="ECO:0008006" key="4">
    <source>
        <dbReference type="Google" id="ProtNLM"/>
    </source>
</evidence>
<dbReference type="Proteomes" id="UP001267710">
    <property type="component" value="Unassembled WGS sequence"/>
</dbReference>
<gene>
    <name evidence="2" type="ORF">QE399_003712</name>
</gene>
<dbReference type="EMBL" id="JAVIZX010000001">
    <property type="protein sequence ID" value="MDR6216023.1"/>
    <property type="molecule type" value="Genomic_DNA"/>
</dbReference>
<evidence type="ECO:0000256" key="1">
    <source>
        <dbReference type="SAM" id="SignalP"/>
    </source>
</evidence>
<name>A0ABU1IHG0_9BURK</name>
<evidence type="ECO:0000313" key="3">
    <source>
        <dbReference type="Proteomes" id="UP001267710"/>
    </source>
</evidence>
<evidence type="ECO:0000313" key="2">
    <source>
        <dbReference type="EMBL" id="MDR6216023.1"/>
    </source>
</evidence>
<proteinExistence type="predicted"/>
<keyword evidence="3" id="KW-1185">Reference proteome</keyword>
<dbReference type="Pfam" id="PF04214">
    <property type="entry name" value="DUF411"/>
    <property type="match status" value="1"/>
</dbReference>
<accession>A0ABU1IHG0</accession>
<protein>
    <recommendedName>
        <fullName evidence="4">DUF411 domain-containing protein</fullName>
    </recommendedName>
</protein>
<dbReference type="RefSeq" id="WP_309831113.1">
    <property type="nucleotide sequence ID" value="NZ_JAVIZX010000001.1"/>
</dbReference>
<comment type="caution">
    <text evidence="2">The sequence shown here is derived from an EMBL/GenBank/DDBJ whole genome shotgun (WGS) entry which is preliminary data.</text>
</comment>
<dbReference type="InterPro" id="IPR006311">
    <property type="entry name" value="TAT_signal"/>
</dbReference>
<dbReference type="PROSITE" id="PS51318">
    <property type="entry name" value="TAT"/>
    <property type="match status" value="1"/>
</dbReference>